<evidence type="ECO:0000256" key="1">
    <source>
        <dbReference type="ARBA" id="ARBA00022801"/>
    </source>
</evidence>
<dbReference type="PROSITE" id="PS00708">
    <property type="entry name" value="PRO_ENDOPEP_SER"/>
    <property type="match status" value="1"/>
</dbReference>
<evidence type="ECO:0000256" key="2">
    <source>
        <dbReference type="ARBA" id="ARBA00022990"/>
    </source>
</evidence>
<gene>
    <name evidence="7" type="ORF">NZD86_05780</name>
</gene>
<keyword evidence="2" id="KW-0007">Acetylation</keyword>
<dbReference type="InterPro" id="IPR011042">
    <property type="entry name" value="6-blade_b-propeller_TolB-like"/>
</dbReference>
<dbReference type="SUPFAM" id="SSF82171">
    <property type="entry name" value="DPP6 N-terminal domain-like"/>
    <property type="match status" value="1"/>
</dbReference>
<dbReference type="Gene3D" id="3.40.50.1820">
    <property type="entry name" value="alpha/beta hydrolase"/>
    <property type="match status" value="1"/>
</dbReference>
<dbReference type="RefSeq" id="WP_268045539.1">
    <property type="nucleotide sequence ID" value="NZ_CP104064.1"/>
</dbReference>
<proteinExistence type="predicted"/>
<sequence length="679" mass="75306">MPTTRTILPDDLYRIQCLAEPQISPDGRWAAVLVIVADKETDGYAYRIRLCDLETDNVVIVAGDRKKIRSLRFSTDGSILAWIESAPMEKERICVLRVDEALQIHSGAEPISSKSKYEGVVEPAIVHEVFTSERLGKTFEWYPGKQVLYIPVLHVTHSDIKVYQRPHYKSDGVGLVELVTSEIWEVQLIDDPSRSTTTCLYEHPDAIASLTVDATGKLLVFTSDSKDKEFFAQEIYALDLKSRTGTLVLEAQGPISALAFAPDGRQIAWIGHRGPRWNDITQALWLTDVHTRDTRCTTQAFDRPVAPYGLGDVRPLQAPSQLSFGGGNALLFLASDHGVSSLYRLAEAGGEPQRILSDEHPAVSYFSVSASGDVLFTGGTPTRPDALYHWREGKEKLLFDPNSTLFDEIQVREPHKFTFDARDHLPIEAWLMLPVGNRAHQEASYPLVLVIHGGPHNAYGYGFQMEFQTLCAAGFAVLYVNPRGSQTYGQSFASAVIGDWGGEDAQDLLQALDMVSANDFVDADRIGVTGYSYGGFMTNWLIGHSNRFRAAAAGGCVANLVSFHGTSDIGPVFGYDEHGTHVWDDPARLWQRSPIAFAKNVDTPLLLYHAETDDRCPIGQSEEFYTALATLNKNVTFVRYSQGSHLFLTQGRPSFRVDRMNRLIGWFSKTLNECSFGGA</sequence>
<evidence type="ECO:0000313" key="7">
    <source>
        <dbReference type="EMBL" id="WAH37999.1"/>
    </source>
</evidence>
<dbReference type="InterPro" id="IPR029058">
    <property type="entry name" value="AB_hydrolase_fold"/>
</dbReference>
<dbReference type="InterPro" id="IPR002471">
    <property type="entry name" value="Pept_S9_AS"/>
</dbReference>
<evidence type="ECO:0000256" key="3">
    <source>
        <dbReference type="ARBA" id="ARBA00032284"/>
    </source>
</evidence>
<dbReference type="SUPFAM" id="SSF53474">
    <property type="entry name" value="alpha/beta-Hydrolases"/>
    <property type="match status" value="1"/>
</dbReference>
<keyword evidence="8" id="KW-1185">Reference proteome</keyword>
<evidence type="ECO:0000259" key="6">
    <source>
        <dbReference type="Pfam" id="PF00326"/>
    </source>
</evidence>
<keyword evidence="1" id="KW-0378">Hydrolase</keyword>
<dbReference type="EMBL" id="CP104064">
    <property type="protein sequence ID" value="WAH37999.1"/>
    <property type="molecule type" value="Genomic_DNA"/>
</dbReference>
<dbReference type="PANTHER" id="PTHR42776:SF27">
    <property type="entry name" value="DIPEPTIDYL PEPTIDASE FAMILY MEMBER 6"/>
    <property type="match status" value="1"/>
</dbReference>
<evidence type="ECO:0000256" key="5">
    <source>
        <dbReference type="ARBA" id="ARBA00045885"/>
    </source>
</evidence>
<dbReference type="Pfam" id="PF00326">
    <property type="entry name" value="Peptidase_S9"/>
    <property type="match status" value="1"/>
</dbReference>
<organism evidence="7 8">
    <name type="scientific">Alicyclobacillus dauci</name>
    <dbReference type="NCBI Taxonomy" id="1475485"/>
    <lineage>
        <taxon>Bacteria</taxon>
        <taxon>Bacillati</taxon>
        <taxon>Bacillota</taxon>
        <taxon>Bacilli</taxon>
        <taxon>Bacillales</taxon>
        <taxon>Alicyclobacillaceae</taxon>
        <taxon>Alicyclobacillus</taxon>
    </lineage>
</organism>
<dbReference type="PANTHER" id="PTHR42776">
    <property type="entry name" value="SERINE PEPTIDASE S9 FAMILY MEMBER"/>
    <property type="match status" value="1"/>
</dbReference>
<reference evidence="7" key="1">
    <citation type="submission" date="2022-08" db="EMBL/GenBank/DDBJ databases">
        <title>Alicyclobacillus dauci DSM2870, complete genome.</title>
        <authorList>
            <person name="Wang Q."/>
            <person name="Cai R."/>
            <person name="Wang Z."/>
        </authorList>
    </citation>
    <scope>NUCLEOTIDE SEQUENCE</scope>
    <source>
        <strain evidence="7">DSM 28700</strain>
    </source>
</reference>
<evidence type="ECO:0000313" key="8">
    <source>
        <dbReference type="Proteomes" id="UP001164803"/>
    </source>
</evidence>
<evidence type="ECO:0000256" key="4">
    <source>
        <dbReference type="ARBA" id="ARBA00032596"/>
    </source>
</evidence>
<accession>A0ABY6Z553</accession>
<protein>
    <recommendedName>
        <fullName evidence="4">Acyl-peptide hydrolase</fullName>
    </recommendedName>
    <alternativeName>
        <fullName evidence="3">Acylaminoacyl-peptidase</fullName>
    </alternativeName>
</protein>
<comment type="function">
    <text evidence="5">This enzyme catalyzes the hydrolysis of the N-terminal peptide bond of an N-acetylated peptide to generate an N-acetylated amino acid and a peptide with a free N-terminus. It preferentially cleaves off Ac-Ala, Ac-Met and Ac-Ser. Also, involved in the degradation of oxidized and glycated proteins.</text>
</comment>
<dbReference type="Proteomes" id="UP001164803">
    <property type="component" value="Chromosome"/>
</dbReference>
<feature type="domain" description="Peptidase S9 prolyl oligopeptidase catalytic" evidence="6">
    <location>
        <begin position="463"/>
        <end position="672"/>
    </location>
</feature>
<dbReference type="Gene3D" id="2.120.10.30">
    <property type="entry name" value="TolB, C-terminal domain"/>
    <property type="match status" value="1"/>
</dbReference>
<name>A0ABY6Z553_9BACL</name>
<dbReference type="InterPro" id="IPR001375">
    <property type="entry name" value="Peptidase_S9_cat"/>
</dbReference>